<comment type="pathway">
    <text evidence="7">Cell wall biogenesis; peptidoglycan biosynthesis.</text>
</comment>
<evidence type="ECO:0000256" key="7">
    <source>
        <dbReference type="HAMAP-Rule" id="MF_00038"/>
    </source>
</evidence>
<keyword evidence="7" id="KW-1003">Cell membrane</keyword>
<keyword evidence="7 9" id="KW-0460">Magnesium</keyword>
<comment type="catalytic activity">
    <reaction evidence="7">
        <text>UDP-N-acetyl-alpha-D-muramoyl-L-alanyl-gamma-D-glutamyl-L-lysyl-D-alanyl-D-alanine + di-trans,octa-cis-undecaprenyl phosphate = Mur2Ac(oyl-L-Ala-gamma-D-Glu-L-Lys-D-Ala-D-Ala)-di-trans,octa-cis-undecaprenyl diphosphate + UMP</text>
        <dbReference type="Rhea" id="RHEA:21920"/>
        <dbReference type="ChEBI" id="CHEBI:57865"/>
        <dbReference type="ChEBI" id="CHEBI:60032"/>
        <dbReference type="ChEBI" id="CHEBI:60392"/>
        <dbReference type="ChEBI" id="CHEBI:70758"/>
        <dbReference type="EC" id="2.7.8.13"/>
    </reaction>
</comment>
<sequence>MELSKIFIDLISSFAIVAIFMPFLIGYLIAHKEGQSIREEGPKWHEKKSGTPTMGGLLIIIAMTITNLWVGAWMHQMTHALLITTLVIILFGCIGFIDDFIKVFKKRNLGLKALQKLVLQIIVAVIFLLVYINDELPLNFSIPGVLSVDSKIVFVLFTIFWLVGFSNATNLTDGLDGLLGGLGSISYLTYAIIALNQNRVDIAIVCFSVAGGLLGFLMFNHKPAKIFMGDVGSLALGAGLAAISILLGRYWSLLLIGLVYVIETASVMLQVFSFKVFRRRIFKMTPIHHHFEMLGWSEWKVDIVFWIIGIICSAIYLTIFI</sequence>
<comment type="subcellular location">
    <subcellularLocation>
        <location evidence="7">Cell membrane</location>
        <topology evidence="7">Multi-pass membrane protein</topology>
    </subcellularLocation>
    <subcellularLocation>
        <location evidence="1">Membrane</location>
        <topology evidence="1">Multi-pass membrane protein</topology>
    </subcellularLocation>
</comment>
<dbReference type="PATRIC" id="fig|1007676.4.peg.382"/>
<dbReference type="CDD" id="cd06852">
    <property type="entry name" value="GT_MraY"/>
    <property type="match status" value="1"/>
</dbReference>
<dbReference type="EC" id="2.7.8.13" evidence="7 8"/>
<dbReference type="HAMAP" id="MF_00038">
    <property type="entry name" value="MraY"/>
    <property type="match status" value="1"/>
</dbReference>
<dbReference type="InterPro" id="IPR003524">
    <property type="entry name" value="PNAcMuramoyl-5peptid_Trfase"/>
</dbReference>
<feature type="transmembrane region" description="Helical" evidence="7">
    <location>
        <begin position="178"/>
        <end position="196"/>
    </location>
</feature>
<dbReference type="GO" id="GO:0008963">
    <property type="term" value="F:phospho-N-acetylmuramoyl-pentapeptide-transferase activity"/>
    <property type="evidence" value="ECO:0007669"/>
    <property type="project" value="UniProtKB-UniRule"/>
</dbReference>
<feature type="transmembrane region" description="Helical" evidence="7">
    <location>
        <begin position="80"/>
        <end position="101"/>
    </location>
</feature>
<keyword evidence="6 7" id="KW-0472">Membrane</keyword>
<feature type="transmembrane region" description="Helical" evidence="7">
    <location>
        <begin position="226"/>
        <end position="247"/>
    </location>
</feature>
<dbReference type="Proteomes" id="UP000036106">
    <property type="component" value="Chromosome"/>
</dbReference>
<dbReference type="GO" id="GO:0046872">
    <property type="term" value="F:metal ion binding"/>
    <property type="evidence" value="ECO:0007669"/>
    <property type="project" value="UniProtKB-KW"/>
</dbReference>
<keyword evidence="7 9" id="KW-0479">Metal-binding</keyword>
<keyword evidence="7" id="KW-0961">Cell wall biogenesis/degradation</keyword>
<dbReference type="GO" id="GO:0009252">
    <property type="term" value="P:peptidoglycan biosynthetic process"/>
    <property type="evidence" value="ECO:0007669"/>
    <property type="project" value="UniProtKB-UniRule"/>
</dbReference>
<name>A0A0H4QDM5_9LACO</name>
<comment type="similarity">
    <text evidence="2 7">Belongs to the glycosyltransferase 4 family. MraY subfamily.</text>
</comment>
<dbReference type="RefSeq" id="WP_048702734.1">
    <property type="nucleotide sequence ID" value="NZ_CP012034.1"/>
</dbReference>
<keyword evidence="7" id="KW-0131">Cell cycle</keyword>
<comment type="function">
    <text evidence="7">Catalyzes the initial step of the lipid cycle reactions in the biosynthesis of the cell wall peptidoglycan: transfers peptidoglycan precursor phospho-MurNAc-pentapeptide from UDP-MurNAc-pentapeptide onto the lipid carrier undecaprenyl phosphate, yielding undecaprenyl-pyrophosphoryl-MurNAc-pentapeptide, known as lipid I.</text>
</comment>
<feature type="transmembrane region" description="Helical" evidence="7">
    <location>
        <begin position="6"/>
        <end position="30"/>
    </location>
</feature>
<feature type="transmembrane region" description="Helical" evidence="7">
    <location>
        <begin position="253"/>
        <end position="274"/>
    </location>
</feature>
<dbReference type="GO" id="GO:0008360">
    <property type="term" value="P:regulation of cell shape"/>
    <property type="evidence" value="ECO:0007669"/>
    <property type="project" value="UniProtKB-KW"/>
</dbReference>
<keyword evidence="4 7" id="KW-0812">Transmembrane</keyword>
<keyword evidence="11" id="KW-1185">Reference proteome</keyword>
<dbReference type="STRING" id="1007676.ABM34_01825"/>
<dbReference type="InterPro" id="IPR000715">
    <property type="entry name" value="Glycosyl_transferase_4"/>
</dbReference>
<dbReference type="GO" id="GO:0071555">
    <property type="term" value="P:cell wall organization"/>
    <property type="evidence" value="ECO:0007669"/>
    <property type="project" value="UniProtKB-KW"/>
</dbReference>
<dbReference type="PROSITE" id="PS01348">
    <property type="entry name" value="MRAY_2"/>
    <property type="match status" value="1"/>
</dbReference>
<dbReference type="UniPathway" id="UPA00219"/>
<feature type="transmembrane region" description="Helical" evidence="7">
    <location>
        <begin position="113"/>
        <end position="132"/>
    </location>
</feature>
<evidence type="ECO:0000256" key="6">
    <source>
        <dbReference type="ARBA" id="ARBA00023136"/>
    </source>
</evidence>
<feature type="transmembrane region" description="Helical" evidence="7">
    <location>
        <begin position="51"/>
        <end position="74"/>
    </location>
</feature>
<dbReference type="PANTHER" id="PTHR22926:SF5">
    <property type="entry name" value="PHOSPHO-N-ACETYLMURAMOYL-PENTAPEPTIDE-TRANSFERASE HOMOLOG"/>
    <property type="match status" value="1"/>
</dbReference>
<evidence type="ECO:0000313" key="11">
    <source>
        <dbReference type="Proteomes" id="UP000036106"/>
    </source>
</evidence>
<dbReference type="NCBIfam" id="TIGR00445">
    <property type="entry name" value="mraY"/>
    <property type="match status" value="1"/>
</dbReference>
<dbReference type="KEGG" id="lgn:ABM34_01825"/>
<feature type="binding site" evidence="9">
    <location>
        <position position="230"/>
    </location>
    <ligand>
        <name>Mg(2+)</name>
        <dbReference type="ChEBI" id="CHEBI:18420"/>
    </ligand>
</feature>
<evidence type="ECO:0000256" key="5">
    <source>
        <dbReference type="ARBA" id="ARBA00022989"/>
    </source>
</evidence>
<dbReference type="Pfam" id="PF10555">
    <property type="entry name" value="MraY_sig1"/>
    <property type="match status" value="1"/>
</dbReference>
<keyword evidence="3 7" id="KW-0808">Transferase</keyword>
<feature type="binding site" evidence="9">
    <location>
        <position position="170"/>
    </location>
    <ligand>
        <name>Mg(2+)</name>
        <dbReference type="ChEBI" id="CHEBI:18420"/>
    </ligand>
</feature>
<protein>
    <recommendedName>
        <fullName evidence="7 8">Phospho-N-acetylmuramoyl-pentapeptide-transferase</fullName>
        <ecNumber evidence="7 8">2.7.8.13</ecNumber>
    </recommendedName>
    <alternativeName>
        <fullName evidence="7">UDP-MurNAc-pentapeptide phosphotransferase</fullName>
    </alternativeName>
</protein>
<keyword evidence="7" id="KW-0132">Cell division</keyword>
<dbReference type="GO" id="GO:0005886">
    <property type="term" value="C:plasma membrane"/>
    <property type="evidence" value="ECO:0007669"/>
    <property type="project" value="UniProtKB-SubCell"/>
</dbReference>
<feature type="transmembrane region" description="Helical" evidence="7">
    <location>
        <begin position="303"/>
        <end position="320"/>
    </location>
</feature>
<keyword evidence="7" id="KW-0573">Peptidoglycan synthesis</keyword>
<evidence type="ECO:0000256" key="8">
    <source>
        <dbReference type="NCBIfam" id="TIGR00445"/>
    </source>
</evidence>
<accession>A0A0H4QDM5</accession>
<evidence type="ECO:0000313" key="10">
    <source>
        <dbReference type="EMBL" id="AKP66409.1"/>
    </source>
</evidence>
<comment type="cofactor">
    <cofactor evidence="7 9">
        <name>Mg(2+)</name>
        <dbReference type="ChEBI" id="CHEBI:18420"/>
    </cofactor>
</comment>
<dbReference type="OrthoDB" id="9805475at2"/>
<evidence type="ECO:0000256" key="1">
    <source>
        <dbReference type="ARBA" id="ARBA00004141"/>
    </source>
</evidence>
<dbReference type="Pfam" id="PF00953">
    <property type="entry name" value="Glycos_transf_4"/>
    <property type="match status" value="1"/>
</dbReference>
<reference evidence="11" key="1">
    <citation type="submission" date="2015-07" db="EMBL/GenBank/DDBJ databases">
        <title>Lactobacillus ginsenosidimutans/EMML 3141/ whole genome sequencing.</title>
        <authorList>
            <person name="Kim M.K."/>
            <person name="Im W.-T."/>
            <person name="Srinivasan S."/>
            <person name="Lee J.-J."/>
        </authorList>
    </citation>
    <scope>NUCLEOTIDE SEQUENCE [LARGE SCALE GENOMIC DNA]</scope>
    <source>
        <strain evidence="11">EMML 3041</strain>
    </source>
</reference>
<evidence type="ECO:0000256" key="9">
    <source>
        <dbReference type="PIRSR" id="PIRSR600715-1"/>
    </source>
</evidence>
<evidence type="ECO:0000256" key="3">
    <source>
        <dbReference type="ARBA" id="ARBA00022679"/>
    </source>
</evidence>
<evidence type="ECO:0000256" key="4">
    <source>
        <dbReference type="ARBA" id="ARBA00022692"/>
    </source>
</evidence>
<keyword evidence="7" id="KW-0133">Cell shape</keyword>
<feature type="transmembrane region" description="Helical" evidence="7">
    <location>
        <begin position="202"/>
        <end position="219"/>
    </location>
</feature>
<proteinExistence type="inferred from homology"/>
<dbReference type="PROSITE" id="PS01347">
    <property type="entry name" value="MRAY_1"/>
    <property type="match status" value="1"/>
</dbReference>
<dbReference type="AlphaFoldDB" id="A0A0H4QDM5"/>
<gene>
    <name evidence="7" type="primary">mraY</name>
    <name evidence="10" type="ORF">ABM34_01825</name>
</gene>
<keyword evidence="5 7" id="KW-1133">Transmembrane helix</keyword>
<dbReference type="GO" id="GO:0051301">
    <property type="term" value="P:cell division"/>
    <property type="evidence" value="ECO:0007669"/>
    <property type="project" value="UniProtKB-KW"/>
</dbReference>
<dbReference type="InterPro" id="IPR018480">
    <property type="entry name" value="PNAcMuramoyl-5peptid_Trfase_CS"/>
</dbReference>
<organism evidence="10 11">
    <name type="scientific">Companilactobacillus ginsenosidimutans</name>
    <dbReference type="NCBI Taxonomy" id="1007676"/>
    <lineage>
        <taxon>Bacteria</taxon>
        <taxon>Bacillati</taxon>
        <taxon>Bacillota</taxon>
        <taxon>Bacilli</taxon>
        <taxon>Lactobacillales</taxon>
        <taxon>Lactobacillaceae</taxon>
        <taxon>Companilactobacillus</taxon>
    </lineage>
</organism>
<dbReference type="PANTHER" id="PTHR22926">
    <property type="entry name" value="PHOSPHO-N-ACETYLMURAMOYL-PENTAPEPTIDE-TRANSFERASE"/>
    <property type="match status" value="1"/>
</dbReference>
<evidence type="ECO:0000256" key="2">
    <source>
        <dbReference type="ARBA" id="ARBA00005583"/>
    </source>
</evidence>
<dbReference type="EMBL" id="CP012034">
    <property type="protein sequence ID" value="AKP66409.1"/>
    <property type="molecule type" value="Genomic_DNA"/>
</dbReference>